<keyword evidence="2" id="KW-1133">Transmembrane helix</keyword>
<keyword evidence="3" id="KW-0378">Hydrolase</keyword>
<dbReference type="EMBL" id="JADBEE010000001">
    <property type="protein sequence ID" value="MBE1514709.1"/>
    <property type="molecule type" value="Genomic_DNA"/>
</dbReference>
<dbReference type="GO" id="GO:0016787">
    <property type="term" value="F:hydrolase activity"/>
    <property type="evidence" value="ECO:0007669"/>
    <property type="project" value="UniProtKB-KW"/>
</dbReference>
<comment type="caution">
    <text evidence="3">The sequence shown here is derived from an EMBL/GenBank/DDBJ whole genome shotgun (WGS) entry which is preliminary data.</text>
</comment>
<feature type="transmembrane region" description="Helical" evidence="2">
    <location>
        <begin position="396"/>
        <end position="413"/>
    </location>
</feature>
<feature type="transmembrane region" description="Helical" evidence="2">
    <location>
        <begin position="185"/>
        <end position="205"/>
    </location>
</feature>
<reference evidence="3 4" key="1">
    <citation type="submission" date="2020-10" db="EMBL/GenBank/DDBJ databases">
        <title>Sequencing the genomes of 1000 actinobacteria strains.</title>
        <authorList>
            <person name="Klenk H.-P."/>
        </authorList>
    </citation>
    <scope>NUCLEOTIDE SEQUENCE [LARGE SCALE GENOMIC DNA]</scope>
    <source>
        <strain evidence="3 4">DSM 15474</strain>
    </source>
</reference>
<dbReference type="EC" id="3.4.-.-" evidence="3"/>
<feature type="transmembrane region" description="Helical" evidence="2">
    <location>
        <begin position="141"/>
        <end position="159"/>
    </location>
</feature>
<organism evidence="3 4">
    <name type="scientific">Nesterenkonia halotolerans</name>
    <dbReference type="NCBI Taxonomy" id="225325"/>
    <lineage>
        <taxon>Bacteria</taxon>
        <taxon>Bacillati</taxon>
        <taxon>Actinomycetota</taxon>
        <taxon>Actinomycetes</taxon>
        <taxon>Micrococcales</taxon>
        <taxon>Micrococcaceae</taxon>
        <taxon>Nesterenkonia</taxon>
    </lineage>
</organism>
<evidence type="ECO:0000256" key="1">
    <source>
        <dbReference type="SAM" id="MobiDB-lite"/>
    </source>
</evidence>
<dbReference type="Proteomes" id="UP000636579">
    <property type="component" value="Unassembled WGS sequence"/>
</dbReference>
<keyword evidence="2" id="KW-0812">Transmembrane</keyword>
<gene>
    <name evidence="3" type="ORF">H4W26_001464</name>
</gene>
<dbReference type="CDD" id="cd06530">
    <property type="entry name" value="S26_SPase_I"/>
    <property type="match status" value="1"/>
</dbReference>
<dbReference type="InterPro" id="IPR019533">
    <property type="entry name" value="Peptidase_S26"/>
</dbReference>
<accession>A0ABR9J783</accession>
<feature type="region of interest" description="Disordered" evidence="1">
    <location>
        <begin position="360"/>
        <end position="384"/>
    </location>
</feature>
<feature type="compositionally biased region" description="Low complexity" evidence="1">
    <location>
        <begin position="366"/>
        <end position="383"/>
    </location>
</feature>
<evidence type="ECO:0000313" key="4">
    <source>
        <dbReference type="Proteomes" id="UP000636579"/>
    </source>
</evidence>
<sequence length="429" mass="44888">MTARLRFWLTETLLWVAAAAGLLAVLLVGAAYFFNISLIMFRTGSMEPTIPTGAVAVVQEVKASSVEVGDILTIDRAGQLPVTHRVTSVAPGESATTRVVTMRGDANESDDPFPYVITEARKVLWSVPGLANTINQLGNPYVLGGVTVGVALLVGWAFWPQSPPAAPRHAPASAARRRRRSHSGALLLVAATGATGATLMTPIPASATNNSGAVVRESASSEYVSLRSAYVPGQRINMRPGDKARWDIDVSLTPPETLRGRAGLSMAGDFPLRVTITSCDQAWSDGPTSTSTPGEACPGDAEVLLKSETLASTEKVNWLDEFSSAENVWLRVDTTLPVEETVSADSTAVVRVHAEVAGDEISMSTGGDSASGDDSAAAAADPEGGPGNLAQTGVNYLGLLILALALMVIGKVMHSRRNTHGPQDGGEYS</sequence>
<name>A0ABR9J783_9MICC</name>
<proteinExistence type="predicted"/>
<evidence type="ECO:0000256" key="2">
    <source>
        <dbReference type="SAM" id="Phobius"/>
    </source>
</evidence>
<protein>
    <submittedName>
        <fullName evidence="3">Signal peptidase</fullName>
        <ecNumber evidence="3">3.4.-.-</ecNumber>
    </submittedName>
</protein>
<dbReference type="RefSeq" id="WP_192591428.1">
    <property type="nucleotide sequence ID" value="NZ_JADBEE010000001.1"/>
</dbReference>
<evidence type="ECO:0000313" key="3">
    <source>
        <dbReference type="EMBL" id="MBE1514709.1"/>
    </source>
</evidence>
<keyword evidence="2" id="KW-0472">Membrane</keyword>
<feature type="transmembrane region" description="Helical" evidence="2">
    <location>
        <begin position="12"/>
        <end position="34"/>
    </location>
</feature>
<keyword evidence="4" id="KW-1185">Reference proteome</keyword>